<dbReference type="InterPro" id="IPR008265">
    <property type="entry name" value="Lipase_GDSL_AS"/>
</dbReference>
<sequence>MIFLGDSITDAGRFYDKEGLGHGYVRLLADHLGEHAHLINRGKDGFTAYQIDRYLAMDCLEQKPDAVSILVGVNDLFGTLNGAGGYDAREYGRILRHILTRIQDSGTRHILVMEPFLFPEPEEYRQLLPLCKEFAVETHRSAQENGALYLPLQKIFARELQQRPAQTLTTDGVHLTSLGHRILADHWLTLMKSS</sequence>
<evidence type="ECO:0000313" key="3">
    <source>
        <dbReference type="Proteomes" id="UP001198182"/>
    </source>
</evidence>
<gene>
    <name evidence="2" type="ORF">LKD81_03305</name>
</gene>
<organism evidence="2 3">
    <name type="scientific">Hominifimenecus microfluidus</name>
    <dbReference type="NCBI Taxonomy" id="2885348"/>
    <lineage>
        <taxon>Bacteria</taxon>
        <taxon>Bacillati</taxon>
        <taxon>Bacillota</taxon>
        <taxon>Clostridia</taxon>
        <taxon>Lachnospirales</taxon>
        <taxon>Lachnospiraceae</taxon>
        <taxon>Hominifimenecus</taxon>
    </lineage>
</organism>
<accession>A0AAE3E9T2</accession>
<evidence type="ECO:0000259" key="1">
    <source>
        <dbReference type="Pfam" id="PF13472"/>
    </source>
</evidence>
<proteinExistence type="predicted"/>
<dbReference type="EMBL" id="JAJEQR010000007">
    <property type="protein sequence ID" value="MCC2230030.1"/>
    <property type="molecule type" value="Genomic_DNA"/>
</dbReference>
<dbReference type="Gene3D" id="3.40.50.1110">
    <property type="entry name" value="SGNH hydrolase"/>
    <property type="match status" value="1"/>
</dbReference>
<dbReference type="PANTHER" id="PTHR30383:SF5">
    <property type="entry name" value="SGNH HYDROLASE-TYPE ESTERASE DOMAIN-CONTAINING PROTEIN"/>
    <property type="match status" value="1"/>
</dbReference>
<feature type="domain" description="SGNH hydrolase-type esterase" evidence="1">
    <location>
        <begin position="3"/>
        <end position="182"/>
    </location>
</feature>
<dbReference type="RefSeq" id="WP_308452764.1">
    <property type="nucleotide sequence ID" value="NZ_JAJEQR010000007.1"/>
</dbReference>
<protein>
    <submittedName>
        <fullName evidence="2">GDSL-type esterase/lipase family protein</fullName>
    </submittedName>
</protein>
<dbReference type="PANTHER" id="PTHR30383">
    <property type="entry name" value="THIOESTERASE 1/PROTEASE 1/LYSOPHOSPHOLIPASE L1"/>
    <property type="match status" value="1"/>
</dbReference>
<dbReference type="InterPro" id="IPR036514">
    <property type="entry name" value="SGNH_hydro_sf"/>
</dbReference>
<dbReference type="InterPro" id="IPR051532">
    <property type="entry name" value="Ester_Hydrolysis_Enzymes"/>
</dbReference>
<dbReference type="GO" id="GO:0004622">
    <property type="term" value="F:phosphatidylcholine lysophospholipase activity"/>
    <property type="evidence" value="ECO:0007669"/>
    <property type="project" value="TreeGrafter"/>
</dbReference>
<dbReference type="GO" id="GO:0006629">
    <property type="term" value="P:lipid metabolic process"/>
    <property type="evidence" value="ECO:0007669"/>
    <property type="project" value="InterPro"/>
</dbReference>
<dbReference type="Pfam" id="PF13472">
    <property type="entry name" value="Lipase_GDSL_2"/>
    <property type="match status" value="1"/>
</dbReference>
<evidence type="ECO:0000313" key="2">
    <source>
        <dbReference type="EMBL" id="MCC2230030.1"/>
    </source>
</evidence>
<name>A0AAE3E9T2_9FIRM</name>
<dbReference type="PROSITE" id="PS01098">
    <property type="entry name" value="LIPASE_GDSL_SER"/>
    <property type="match status" value="1"/>
</dbReference>
<dbReference type="InterPro" id="IPR013830">
    <property type="entry name" value="SGNH_hydro"/>
</dbReference>
<comment type="caution">
    <text evidence="2">The sequence shown here is derived from an EMBL/GenBank/DDBJ whole genome shotgun (WGS) entry which is preliminary data.</text>
</comment>
<dbReference type="Proteomes" id="UP001198182">
    <property type="component" value="Unassembled WGS sequence"/>
</dbReference>
<dbReference type="AlphaFoldDB" id="A0AAE3E9T2"/>
<reference evidence="2" key="1">
    <citation type="submission" date="2021-10" db="EMBL/GenBank/DDBJ databases">
        <title>Anaerobic single-cell dispensing facilitates the cultivation of human gut bacteria.</title>
        <authorList>
            <person name="Afrizal A."/>
        </authorList>
    </citation>
    <scope>NUCLEOTIDE SEQUENCE</scope>
    <source>
        <strain evidence="2">CLA-AA-H215</strain>
    </source>
</reference>
<dbReference type="SUPFAM" id="SSF52266">
    <property type="entry name" value="SGNH hydrolase"/>
    <property type="match status" value="1"/>
</dbReference>
<keyword evidence="3" id="KW-1185">Reference proteome</keyword>